<dbReference type="PANTHER" id="PTHR33429:SF23">
    <property type="entry name" value="OS02G0709350 PROTEIN"/>
    <property type="match status" value="1"/>
</dbReference>
<evidence type="ECO:0000313" key="3">
    <source>
        <dbReference type="EMBL" id="KAL3512316.1"/>
    </source>
</evidence>
<dbReference type="EMBL" id="JBJUIK010000011">
    <property type="protein sequence ID" value="KAL3512316.1"/>
    <property type="molecule type" value="Genomic_DNA"/>
</dbReference>
<evidence type="ECO:0000256" key="1">
    <source>
        <dbReference type="SAM" id="MobiDB-lite"/>
    </source>
</evidence>
<keyword evidence="4" id="KW-1185">Reference proteome</keyword>
<keyword evidence="2" id="KW-0812">Transmembrane</keyword>
<keyword evidence="2" id="KW-0472">Membrane</keyword>
<sequence length="113" mass="12094">MATTPSLIPDQDQQMQPQESVPDPQALSSTNSSAWHSSGSIGPFFAVISVLTVLSIISCYLGKICKGRCATPLESTKHGDRCLGWLRRKCSTYSNSNSNSNSNSDEGKAQEGV</sequence>
<feature type="transmembrane region" description="Helical" evidence="2">
    <location>
        <begin position="41"/>
        <end position="61"/>
    </location>
</feature>
<dbReference type="PANTHER" id="PTHR33429">
    <property type="entry name" value="OS02G0708000 PROTEIN-RELATED"/>
    <property type="match status" value="1"/>
</dbReference>
<feature type="compositionally biased region" description="Polar residues" evidence="1">
    <location>
        <begin position="1"/>
        <end position="19"/>
    </location>
</feature>
<name>A0ABD2YYH0_9GENT</name>
<dbReference type="AlphaFoldDB" id="A0ABD2YYH0"/>
<gene>
    <name evidence="3" type="ORF">ACH5RR_025033</name>
</gene>
<dbReference type="Proteomes" id="UP001630127">
    <property type="component" value="Unassembled WGS sequence"/>
</dbReference>
<comment type="caution">
    <text evidence="3">The sequence shown here is derived from an EMBL/GenBank/DDBJ whole genome shotgun (WGS) entry which is preliminary data.</text>
</comment>
<feature type="compositionally biased region" description="Polar residues" evidence="1">
    <location>
        <begin position="26"/>
        <end position="37"/>
    </location>
</feature>
<accession>A0ABD2YYH0</accession>
<protein>
    <submittedName>
        <fullName evidence="3">Uncharacterized protein</fullName>
    </submittedName>
</protein>
<reference evidence="3 4" key="1">
    <citation type="submission" date="2024-11" db="EMBL/GenBank/DDBJ databases">
        <title>A near-complete genome assembly of Cinchona calisaya.</title>
        <authorList>
            <person name="Lian D.C."/>
            <person name="Zhao X.W."/>
            <person name="Wei L."/>
        </authorList>
    </citation>
    <scope>NUCLEOTIDE SEQUENCE [LARGE SCALE GENOMIC DNA]</scope>
    <source>
        <tissue evidence="3">Nenye</tissue>
    </source>
</reference>
<organism evidence="3 4">
    <name type="scientific">Cinchona calisaya</name>
    <dbReference type="NCBI Taxonomy" id="153742"/>
    <lineage>
        <taxon>Eukaryota</taxon>
        <taxon>Viridiplantae</taxon>
        <taxon>Streptophyta</taxon>
        <taxon>Embryophyta</taxon>
        <taxon>Tracheophyta</taxon>
        <taxon>Spermatophyta</taxon>
        <taxon>Magnoliopsida</taxon>
        <taxon>eudicotyledons</taxon>
        <taxon>Gunneridae</taxon>
        <taxon>Pentapetalae</taxon>
        <taxon>asterids</taxon>
        <taxon>lamiids</taxon>
        <taxon>Gentianales</taxon>
        <taxon>Rubiaceae</taxon>
        <taxon>Cinchonoideae</taxon>
        <taxon>Cinchoneae</taxon>
        <taxon>Cinchona</taxon>
    </lineage>
</organism>
<feature type="region of interest" description="Disordered" evidence="1">
    <location>
        <begin position="92"/>
        <end position="113"/>
    </location>
</feature>
<keyword evidence="2" id="KW-1133">Transmembrane helix</keyword>
<proteinExistence type="predicted"/>
<evidence type="ECO:0000313" key="4">
    <source>
        <dbReference type="Proteomes" id="UP001630127"/>
    </source>
</evidence>
<evidence type="ECO:0000256" key="2">
    <source>
        <dbReference type="SAM" id="Phobius"/>
    </source>
</evidence>
<feature type="region of interest" description="Disordered" evidence="1">
    <location>
        <begin position="1"/>
        <end position="37"/>
    </location>
</feature>
<feature type="compositionally biased region" description="Low complexity" evidence="1">
    <location>
        <begin position="94"/>
        <end position="104"/>
    </location>
</feature>